<name>A0ABQ5JSX8_9LACO</name>
<dbReference type="PROSITE" id="PS50949">
    <property type="entry name" value="HTH_GNTR"/>
    <property type="match status" value="1"/>
</dbReference>
<keyword evidence="6" id="KW-1185">Reference proteome</keyword>
<keyword evidence="1" id="KW-0805">Transcription regulation</keyword>
<dbReference type="InterPro" id="IPR036388">
    <property type="entry name" value="WH-like_DNA-bd_sf"/>
</dbReference>
<accession>A0ABQ5JSX8</accession>
<protein>
    <submittedName>
        <fullName evidence="5">GntR family transcriptional regulator</fullName>
    </submittedName>
</protein>
<sequence>MHFDFDGTTPLYLQVAEQIEEAILSGTYDAGEQVPSTTAISREFHINPATVLKGMNILVDRKVLEKRRGMGMFVLDGARERVTFNRRTDFFEQQVSPLVEAAKQIGLTEAELAALIERGYGIK</sequence>
<evidence type="ECO:0000259" key="4">
    <source>
        <dbReference type="PROSITE" id="PS50949"/>
    </source>
</evidence>
<dbReference type="PANTHER" id="PTHR38445:SF10">
    <property type="entry name" value="GNTR-FAMILY TRANSCRIPTIONAL REGULATOR"/>
    <property type="match status" value="1"/>
</dbReference>
<dbReference type="Pfam" id="PF00392">
    <property type="entry name" value="GntR"/>
    <property type="match status" value="1"/>
</dbReference>
<dbReference type="CDD" id="cd07377">
    <property type="entry name" value="WHTH_GntR"/>
    <property type="match status" value="1"/>
</dbReference>
<dbReference type="InterPro" id="IPR036390">
    <property type="entry name" value="WH_DNA-bd_sf"/>
</dbReference>
<evidence type="ECO:0000313" key="6">
    <source>
        <dbReference type="Proteomes" id="UP001628078"/>
    </source>
</evidence>
<evidence type="ECO:0000256" key="3">
    <source>
        <dbReference type="ARBA" id="ARBA00023163"/>
    </source>
</evidence>
<proteinExistence type="predicted"/>
<comment type="caution">
    <text evidence="5">The sequence shown here is derived from an EMBL/GenBank/DDBJ whole genome shotgun (WGS) entry which is preliminary data.</text>
</comment>
<dbReference type="InterPro" id="IPR000524">
    <property type="entry name" value="Tscrpt_reg_HTH_GntR"/>
</dbReference>
<dbReference type="EMBL" id="BQXO01000003">
    <property type="protein sequence ID" value="GKT05922.1"/>
    <property type="molecule type" value="Genomic_DNA"/>
</dbReference>
<evidence type="ECO:0000313" key="5">
    <source>
        <dbReference type="EMBL" id="GKT05922.1"/>
    </source>
</evidence>
<dbReference type="PANTHER" id="PTHR38445">
    <property type="entry name" value="HTH-TYPE TRANSCRIPTIONAL REPRESSOR YTRA"/>
    <property type="match status" value="1"/>
</dbReference>
<keyword evidence="2" id="KW-0238">DNA-binding</keyword>
<reference evidence="5 6" key="1">
    <citation type="submission" date="2022-03" db="EMBL/GenBank/DDBJ databases">
        <title>Draft genome sequence of Furfurilactobacillus curtus JCM 31185.</title>
        <authorList>
            <person name="Suzuki S."/>
            <person name="Endo A."/>
            <person name="Kajikawa A."/>
        </authorList>
    </citation>
    <scope>NUCLEOTIDE SEQUENCE [LARGE SCALE GENOMIC DNA]</scope>
    <source>
        <strain evidence="5 6">JCM 31185</strain>
    </source>
</reference>
<dbReference type="SMART" id="SM00345">
    <property type="entry name" value="HTH_GNTR"/>
    <property type="match status" value="1"/>
</dbReference>
<feature type="domain" description="HTH gntR-type" evidence="4">
    <location>
        <begin position="9"/>
        <end position="77"/>
    </location>
</feature>
<evidence type="ECO:0000256" key="1">
    <source>
        <dbReference type="ARBA" id="ARBA00023015"/>
    </source>
</evidence>
<organism evidence="5 6">
    <name type="scientific">Furfurilactobacillus curtus</name>
    <dbReference type="NCBI Taxonomy" id="1746200"/>
    <lineage>
        <taxon>Bacteria</taxon>
        <taxon>Bacillati</taxon>
        <taxon>Bacillota</taxon>
        <taxon>Bacilli</taxon>
        <taxon>Lactobacillales</taxon>
        <taxon>Lactobacillaceae</taxon>
        <taxon>Furfurilactobacillus</taxon>
    </lineage>
</organism>
<keyword evidence="3" id="KW-0804">Transcription</keyword>
<dbReference type="Proteomes" id="UP001628078">
    <property type="component" value="Unassembled WGS sequence"/>
</dbReference>
<dbReference type="SUPFAM" id="SSF46785">
    <property type="entry name" value="Winged helix' DNA-binding domain"/>
    <property type="match status" value="1"/>
</dbReference>
<dbReference type="RefSeq" id="WP_407883609.1">
    <property type="nucleotide sequence ID" value="NZ_BQXO01000003.1"/>
</dbReference>
<gene>
    <name evidence="5" type="ORF">JCM31185_12100</name>
</gene>
<evidence type="ECO:0000256" key="2">
    <source>
        <dbReference type="ARBA" id="ARBA00023125"/>
    </source>
</evidence>
<dbReference type="Gene3D" id="1.10.10.10">
    <property type="entry name" value="Winged helix-like DNA-binding domain superfamily/Winged helix DNA-binding domain"/>
    <property type="match status" value="1"/>
</dbReference>